<gene>
    <name evidence="2" type="ORF">EDD36DRAFT_161039</name>
</gene>
<protein>
    <submittedName>
        <fullName evidence="2">Uncharacterized protein</fullName>
    </submittedName>
</protein>
<organism evidence="2 3">
    <name type="scientific">Exophiala viscosa</name>
    <dbReference type="NCBI Taxonomy" id="2486360"/>
    <lineage>
        <taxon>Eukaryota</taxon>
        <taxon>Fungi</taxon>
        <taxon>Dikarya</taxon>
        <taxon>Ascomycota</taxon>
        <taxon>Pezizomycotina</taxon>
        <taxon>Eurotiomycetes</taxon>
        <taxon>Chaetothyriomycetidae</taxon>
        <taxon>Chaetothyriales</taxon>
        <taxon>Herpotrichiellaceae</taxon>
        <taxon>Exophiala</taxon>
    </lineage>
</organism>
<feature type="region of interest" description="Disordered" evidence="1">
    <location>
        <begin position="1056"/>
        <end position="1076"/>
    </location>
</feature>
<keyword evidence="3" id="KW-1185">Reference proteome</keyword>
<evidence type="ECO:0000313" key="2">
    <source>
        <dbReference type="EMBL" id="KAI1617338.1"/>
    </source>
</evidence>
<feature type="compositionally biased region" description="Acidic residues" evidence="1">
    <location>
        <begin position="19"/>
        <end position="42"/>
    </location>
</feature>
<name>A0AAN6E3X1_9EURO</name>
<dbReference type="AlphaFoldDB" id="A0AAN6E3X1"/>
<proteinExistence type="predicted"/>
<dbReference type="Proteomes" id="UP001203852">
    <property type="component" value="Unassembled WGS sequence"/>
</dbReference>
<sequence length="1086" mass="121597">MRNATWDMDNWWRGGGGGNDDEEEPSQDDSENESGVDEDDGSQSETSTTPEPESCIGDPPSETREARRMKSKIRYLLDTLTTSGKFAHKFVIENPVNPGLRIAEHGIVGLPITADVAASLLGHRNTMESDPGYALSEACNIKLINLQWCVAVESARKRLCDELFAGEDHSLAGPRLVLCSTAQDLTEILGATARLNVLGTVLITLPAITGDFQVYLSNATEKFSFESSDNSFSSAEIAWLRDTKVQLSGLKQGCFAALAYDILSSHGPEAQPSTFAEAIRCRTQLRELLDAWFTAGTGIVGTANSLAYRLSRTYPESLLNLGTLDAIDSAIASFLEKTCEDTPYSICLANVSRTILEDTYHQSESQRAVCPSSGANAIIEFFADDKTVLDEVYDLRGKPIAGGAEFDTTWLIQNDVYDGDRAPDEEHFEGEDDDVRCFEEDNPHKHVYLDTVVLILTRHALVDLIVGRSTKSEADRARCIRDAYEQTKKEPSNQETRLFLQTLCRRILERVAHEKQNARNNGSRLFTGAIYPFPSSKSQRPEDDLLSLVIDVILERPEPETSDILQKAIELTDMSAQAGVEKIIRIMPVLQFEPFSQSLSIAAGQISQLKDRYERLKTIESWCLQFLPARYQDLRDWTARHLANFCRSLSEKDHYIDGDVLTEIALSYQSDSFMSCILAPGIGINCCQALLHGFQGTHGDAYAVSQIPVVVRAIVRDFASDELARKAPIAALLEDSIELEGDLFNDLINALIASPAMRGRKGIPSAFDAQRSGLSRTLKTQPDSSQREKIEKLFSDMMVNYHVFEVGRRPQKYPNFQRCMCPALQTSPKGQEVNAFLLSPNVSTFTSVKWDARTRDDISRALIDCDKKLTVYVDKVRGQGISMYQLYLRKEDHIFEDRQRTWRAKRNRYRDMLSQIADLGFLQDSRYAYLRSEDWKYMETLVLPQGPLSLRRYFTWSLSAIFREELTRKIEQQGGRVLDIPDIDGPDVIGIGDGRPLDFAGSTLRYWQPPMVHANEMLHQLQQMASASANANVNAASGEYQALTDLNARKRKADHLEPLAESSNLAGQQKRPMRGKEVEIIDLVDD</sequence>
<comment type="caution">
    <text evidence="2">The sequence shown here is derived from an EMBL/GenBank/DDBJ whole genome shotgun (WGS) entry which is preliminary data.</text>
</comment>
<accession>A0AAN6E3X1</accession>
<reference evidence="2" key="1">
    <citation type="journal article" date="2022" name="bioRxiv">
        <title>Deciphering the potential niche of two novel black yeast fungi from a biological soil crust based on their genomes, phenotypes, and melanin regulation.</title>
        <authorList>
            <consortium name="DOE Joint Genome Institute"/>
            <person name="Carr E.C."/>
            <person name="Barton Q."/>
            <person name="Grambo S."/>
            <person name="Sullivan M."/>
            <person name="Renfro C.M."/>
            <person name="Kuo A."/>
            <person name="Pangilinan J."/>
            <person name="Lipzen A."/>
            <person name="Keymanesh K."/>
            <person name="Savage E."/>
            <person name="Barry K."/>
            <person name="Grigoriev I.V."/>
            <person name="Riekhof W.R."/>
            <person name="Harris S.S."/>
        </authorList>
    </citation>
    <scope>NUCLEOTIDE SEQUENCE</scope>
    <source>
        <strain evidence="2">JF 03-4F</strain>
    </source>
</reference>
<evidence type="ECO:0000256" key="1">
    <source>
        <dbReference type="SAM" id="MobiDB-lite"/>
    </source>
</evidence>
<dbReference type="EMBL" id="MU404351">
    <property type="protein sequence ID" value="KAI1617338.1"/>
    <property type="molecule type" value="Genomic_DNA"/>
</dbReference>
<evidence type="ECO:0000313" key="3">
    <source>
        <dbReference type="Proteomes" id="UP001203852"/>
    </source>
</evidence>
<feature type="region of interest" description="Disordered" evidence="1">
    <location>
        <begin position="1"/>
        <end position="64"/>
    </location>
</feature>